<evidence type="ECO:0000256" key="5">
    <source>
        <dbReference type="ARBA" id="ARBA00023027"/>
    </source>
</evidence>
<dbReference type="RefSeq" id="XP_051366654.1">
    <property type="nucleotide sequence ID" value="XM_051504197.1"/>
</dbReference>
<evidence type="ECO:0000256" key="7">
    <source>
        <dbReference type="SAM" id="MobiDB-lite"/>
    </source>
</evidence>
<feature type="compositionally biased region" description="Polar residues" evidence="7">
    <location>
        <begin position="1"/>
        <end position="16"/>
    </location>
</feature>
<evidence type="ECO:0000313" key="8">
    <source>
        <dbReference type="EMBL" id="KAI6785798.1"/>
    </source>
</evidence>
<keyword evidence="4" id="KW-0808">Transferase</keyword>
<proteinExistence type="inferred from homology"/>
<reference evidence="8" key="1">
    <citation type="journal article" date="2021" name="J Fungi (Basel)">
        <title>Genomic and Metabolomic Analyses of the Marine Fungus Emericellopsis cladophorae: Insights into Saltwater Adaptability Mechanisms and Its Biosynthetic Potential.</title>
        <authorList>
            <person name="Goncalves M.F.M."/>
            <person name="Hilario S."/>
            <person name="Van de Peer Y."/>
            <person name="Esteves A.C."/>
            <person name="Alves A."/>
        </authorList>
    </citation>
    <scope>NUCLEOTIDE SEQUENCE</scope>
    <source>
        <strain evidence="8">MUM 19.33</strain>
    </source>
</reference>
<dbReference type="SUPFAM" id="SSF56399">
    <property type="entry name" value="ADP-ribosylation"/>
    <property type="match status" value="1"/>
</dbReference>
<reference evidence="8" key="2">
    <citation type="submission" date="2022-07" db="EMBL/GenBank/DDBJ databases">
        <authorList>
            <person name="Goncalves M.F.M."/>
            <person name="Hilario S."/>
            <person name="Van De Peer Y."/>
            <person name="Esteves A.C."/>
            <person name="Alves A."/>
        </authorList>
    </citation>
    <scope>NUCLEOTIDE SEQUENCE</scope>
    <source>
        <strain evidence="8">MUM 19.33</strain>
    </source>
</reference>
<feature type="region of interest" description="Disordered" evidence="7">
    <location>
        <begin position="1"/>
        <end position="37"/>
    </location>
</feature>
<evidence type="ECO:0000256" key="3">
    <source>
        <dbReference type="ARBA" id="ARBA00012007"/>
    </source>
</evidence>
<dbReference type="InterPro" id="IPR042080">
    <property type="entry name" value="RNA_2'-PTrans_N"/>
</dbReference>
<comment type="catalytic activity">
    <reaction evidence="6">
        <text>2'-phospho-[ligated tRNA] + NAD(+) = mature tRNA + ADP-alpha-D-ribose 1'',2''-cyclic phosphate + nicotinamide</text>
        <dbReference type="Rhea" id="RHEA:23324"/>
        <dbReference type="Rhea" id="RHEA-COMP:11106"/>
        <dbReference type="Rhea" id="RHEA-COMP:11107"/>
        <dbReference type="ChEBI" id="CHEBI:17154"/>
        <dbReference type="ChEBI" id="CHEBI:57540"/>
        <dbReference type="ChEBI" id="CHEBI:76596"/>
        <dbReference type="ChEBI" id="CHEBI:82883"/>
        <dbReference type="ChEBI" id="CHEBI:85027"/>
        <dbReference type="EC" id="2.7.1.160"/>
    </reaction>
</comment>
<dbReference type="InterPro" id="IPR002745">
    <property type="entry name" value="Ptrans_KptA/Tpt1"/>
</dbReference>
<comment type="similarity">
    <text evidence="2">Belongs to the KptA/TPT1 family.</text>
</comment>
<accession>A0A9P9Y9U1</accession>
<feature type="region of interest" description="Disordered" evidence="7">
    <location>
        <begin position="247"/>
        <end position="277"/>
    </location>
</feature>
<dbReference type="GO" id="GO:0006388">
    <property type="term" value="P:tRNA splicing, via endonucleolytic cleavage and ligation"/>
    <property type="evidence" value="ECO:0007669"/>
    <property type="project" value="TreeGrafter"/>
</dbReference>
<dbReference type="AlphaFoldDB" id="A0A9P9Y9U1"/>
<protein>
    <recommendedName>
        <fullName evidence="3">2'-phosphotransferase</fullName>
        <ecNumber evidence="3">2.7.1.160</ecNumber>
    </recommendedName>
</protein>
<dbReference type="GeneID" id="75832615"/>
<dbReference type="Gene3D" id="3.20.170.30">
    <property type="match status" value="1"/>
</dbReference>
<dbReference type="Proteomes" id="UP001055219">
    <property type="component" value="Unassembled WGS sequence"/>
</dbReference>
<evidence type="ECO:0000256" key="6">
    <source>
        <dbReference type="ARBA" id="ARBA00047949"/>
    </source>
</evidence>
<dbReference type="PANTHER" id="PTHR12684:SF2">
    <property type="entry name" value="TRNA 2'-PHOSPHOTRANSFERASE 1"/>
    <property type="match status" value="1"/>
</dbReference>
<dbReference type="OrthoDB" id="419694at2759"/>
<evidence type="ECO:0000256" key="4">
    <source>
        <dbReference type="ARBA" id="ARBA00022679"/>
    </source>
</evidence>
<feature type="compositionally biased region" description="Low complexity" evidence="7">
    <location>
        <begin position="17"/>
        <end position="28"/>
    </location>
</feature>
<dbReference type="Gene3D" id="1.10.10.970">
    <property type="entry name" value="RNA 2'-phosphotransferase, Tpt1/KptA family, N-terminal domain"/>
    <property type="match status" value="1"/>
</dbReference>
<feature type="compositionally biased region" description="Basic residues" evidence="7">
    <location>
        <begin position="258"/>
        <end position="277"/>
    </location>
</feature>
<dbReference type="EMBL" id="JAGIXG020000001">
    <property type="protein sequence ID" value="KAI6785798.1"/>
    <property type="molecule type" value="Genomic_DNA"/>
</dbReference>
<keyword evidence="5" id="KW-0520">NAD</keyword>
<comment type="caution">
    <text evidence="8">The sequence shown here is derived from an EMBL/GenBank/DDBJ whole genome shotgun (WGS) entry which is preliminary data.</text>
</comment>
<name>A0A9P9Y9U1_9HYPO</name>
<dbReference type="PANTHER" id="PTHR12684">
    <property type="entry name" value="PUTATIVE PHOSPHOTRANSFERASE"/>
    <property type="match status" value="1"/>
</dbReference>
<evidence type="ECO:0000256" key="2">
    <source>
        <dbReference type="ARBA" id="ARBA00009836"/>
    </source>
</evidence>
<comment type="function">
    <text evidence="1">Catalyzes the last step of tRNA splicing, the transfer of the splice junction 2'-phosphate from ligated tRNA to NAD to produce ADP-ribose 1''-2'' cyclic phosphate.</text>
</comment>
<dbReference type="InterPro" id="IPR042081">
    <property type="entry name" value="RNA_2'-PTrans_C"/>
</dbReference>
<dbReference type="EC" id="2.7.1.160" evidence="3"/>
<sequence length="277" mass="30317">MEADSTQDSLESTARPNNNNRTRKNNNNGKGGSGQSRQVLISKALSRLLRHQATNAGITLDAEGYAPLKAVLAYGPIKSLQATEEEVHREVESNEKQRFSTRQNDRGEWMIRANQGHSIKIEDEGHLAPLTPDTVPDKVLHGTYFAFWGTIVESGGLKPMGRNHVHCSTGTPEEGVASGMRKDAELVIEVDVKRSMEEGGLTWWRSDNGVILTGGEVSTKWFKLATGRKEDVGVLWVDGEWQADLPSGLKMRVPQGKGAHRGRGRGRGRGGRGNRGS</sequence>
<dbReference type="GO" id="GO:0000215">
    <property type="term" value="F:tRNA 2'-phosphotransferase activity"/>
    <property type="evidence" value="ECO:0007669"/>
    <property type="project" value="UniProtKB-EC"/>
</dbReference>
<organism evidence="8 9">
    <name type="scientific">Emericellopsis cladophorae</name>
    <dbReference type="NCBI Taxonomy" id="2686198"/>
    <lineage>
        <taxon>Eukaryota</taxon>
        <taxon>Fungi</taxon>
        <taxon>Dikarya</taxon>
        <taxon>Ascomycota</taxon>
        <taxon>Pezizomycotina</taxon>
        <taxon>Sordariomycetes</taxon>
        <taxon>Hypocreomycetidae</taxon>
        <taxon>Hypocreales</taxon>
        <taxon>Bionectriaceae</taxon>
        <taxon>Emericellopsis</taxon>
    </lineage>
</organism>
<dbReference type="Pfam" id="PF01885">
    <property type="entry name" value="PTS_2-RNA"/>
    <property type="match status" value="1"/>
</dbReference>
<evidence type="ECO:0000313" key="9">
    <source>
        <dbReference type="Proteomes" id="UP001055219"/>
    </source>
</evidence>
<gene>
    <name evidence="8" type="ORF">J7T54_006137</name>
</gene>
<evidence type="ECO:0000256" key="1">
    <source>
        <dbReference type="ARBA" id="ARBA00003343"/>
    </source>
</evidence>
<keyword evidence="9" id="KW-1185">Reference proteome</keyword>